<reference evidence="13 14" key="1">
    <citation type="submission" date="2014-06" db="EMBL/GenBank/DDBJ databases">
        <title>Whole Genome Sequences of Three Symbiotic Endozoicomonas Bacteria.</title>
        <authorList>
            <person name="Neave M.J."/>
            <person name="Apprill A."/>
            <person name="Voolstra C.R."/>
        </authorList>
    </citation>
    <scope>NUCLEOTIDE SEQUENCE [LARGE SCALE GENOMIC DNA]</scope>
    <source>
        <strain evidence="13 14">DSM 22380</strain>
    </source>
</reference>
<keyword evidence="8" id="KW-0029">Amino-acid transport</keyword>
<comment type="subcellular location">
    <subcellularLocation>
        <location evidence="2">Cell inner membrane</location>
        <topology evidence="2">Multi-pass membrane protein</topology>
    </subcellularLocation>
    <subcellularLocation>
        <location evidence="11">Cell membrane</location>
        <topology evidence="11">Multi-pass membrane protein</topology>
    </subcellularLocation>
</comment>
<dbReference type="Proteomes" id="UP000027997">
    <property type="component" value="Unassembled WGS sequence"/>
</dbReference>
<dbReference type="InterPro" id="IPR010065">
    <property type="entry name" value="AA_ABC_transptr_permease_3TM"/>
</dbReference>
<comment type="similarity">
    <text evidence="3">Belongs to the binding-protein-dependent transport system permease family. HisMQ subfamily.</text>
</comment>
<dbReference type="Gene3D" id="1.10.3720.10">
    <property type="entry name" value="MetI-like"/>
    <property type="match status" value="1"/>
</dbReference>
<dbReference type="EMBL" id="JOJP01000001">
    <property type="protein sequence ID" value="KEI72725.1"/>
    <property type="molecule type" value="Genomic_DNA"/>
</dbReference>
<keyword evidence="10 11" id="KW-0472">Membrane</keyword>
<evidence type="ECO:0000259" key="12">
    <source>
        <dbReference type="PROSITE" id="PS50928"/>
    </source>
</evidence>
<evidence type="ECO:0000256" key="8">
    <source>
        <dbReference type="ARBA" id="ARBA00022970"/>
    </source>
</evidence>
<evidence type="ECO:0000313" key="13">
    <source>
        <dbReference type="EMBL" id="KEI72725.1"/>
    </source>
</evidence>
<evidence type="ECO:0000256" key="2">
    <source>
        <dbReference type="ARBA" id="ARBA00004429"/>
    </source>
</evidence>
<dbReference type="GO" id="GO:0043190">
    <property type="term" value="C:ATP-binding cassette (ABC) transporter complex"/>
    <property type="evidence" value="ECO:0007669"/>
    <property type="project" value="InterPro"/>
</dbReference>
<evidence type="ECO:0000256" key="3">
    <source>
        <dbReference type="ARBA" id="ARBA00010072"/>
    </source>
</evidence>
<keyword evidence="14" id="KW-1185">Reference proteome</keyword>
<feature type="transmembrane region" description="Helical" evidence="11">
    <location>
        <begin position="154"/>
        <end position="177"/>
    </location>
</feature>
<evidence type="ECO:0000256" key="9">
    <source>
        <dbReference type="ARBA" id="ARBA00022989"/>
    </source>
</evidence>
<dbReference type="InterPro" id="IPR043429">
    <property type="entry name" value="ArtM/GltK/GlnP/TcyL/YhdX-like"/>
</dbReference>
<dbReference type="AlphaFoldDB" id="A0A081KEZ9"/>
<evidence type="ECO:0000256" key="10">
    <source>
        <dbReference type="ARBA" id="ARBA00023136"/>
    </source>
</evidence>
<dbReference type="PROSITE" id="PS50928">
    <property type="entry name" value="ABC_TM1"/>
    <property type="match status" value="1"/>
</dbReference>
<dbReference type="NCBIfam" id="TIGR01726">
    <property type="entry name" value="HEQRo_perm_3TM"/>
    <property type="match status" value="1"/>
</dbReference>
<dbReference type="PANTHER" id="PTHR30614:SF20">
    <property type="entry name" value="GLUTAMINE TRANSPORT SYSTEM PERMEASE PROTEIN GLNP"/>
    <property type="match status" value="1"/>
</dbReference>
<name>A0A081KEZ9_9GAMM</name>
<keyword evidence="6" id="KW-1003">Cell membrane</keyword>
<keyword evidence="5 11" id="KW-0813">Transport</keyword>
<proteinExistence type="inferred from homology"/>
<sequence length="316" mass="35348">MEKQPNQVLWNLVFAAILLLLGLGIYKSSQAIDYIWRWDRIPQYIVYQARDELRAEFDGTIESNDKGQLILVNDIDDSERAVIVNYQEFVIAEGDLIFEGDLLAVNYQWQSGPIATGLWMTIKLSLVSIVFAILLGSLAGLARISPNPALRHFATLYVELVRGTPLLVQIFIVYFFLGTVLDLERFTAGVVALSVFTGAYVAEIIRAGIESISRGQMEAGRSLGMSRGKTMRYVILPQAFKRVLPPLAGQFINLIKDSSLVSVISLTDLTKAGREVVSVTFSPFEVWFSVAFLYLILTASLSLLVRRLEVRYAVRD</sequence>
<comment type="function">
    <text evidence="1">Part of the binding-protein-dependent transport system for glutamine; probably responsible for the translocation of the substrate across the membrane.</text>
</comment>
<keyword evidence="9 11" id="KW-1133">Transmembrane helix</keyword>
<dbReference type="PANTHER" id="PTHR30614">
    <property type="entry name" value="MEMBRANE COMPONENT OF AMINO ACID ABC TRANSPORTER"/>
    <property type="match status" value="1"/>
</dbReference>
<evidence type="ECO:0000256" key="11">
    <source>
        <dbReference type="RuleBase" id="RU363032"/>
    </source>
</evidence>
<evidence type="ECO:0000313" key="14">
    <source>
        <dbReference type="Proteomes" id="UP000027997"/>
    </source>
</evidence>
<dbReference type="CDD" id="cd06261">
    <property type="entry name" value="TM_PBP2"/>
    <property type="match status" value="1"/>
</dbReference>
<gene>
    <name evidence="13" type="ORF">GV64_20110</name>
</gene>
<evidence type="ECO:0000256" key="6">
    <source>
        <dbReference type="ARBA" id="ARBA00022475"/>
    </source>
</evidence>
<dbReference type="InterPro" id="IPR035906">
    <property type="entry name" value="MetI-like_sf"/>
</dbReference>
<feature type="transmembrane region" description="Helical" evidence="11">
    <location>
        <begin position="118"/>
        <end position="142"/>
    </location>
</feature>
<evidence type="ECO:0000256" key="1">
    <source>
        <dbReference type="ARBA" id="ARBA00003159"/>
    </source>
</evidence>
<comment type="caution">
    <text evidence="13">The sequence shown here is derived from an EMBL/GenBank/DDBJ whole genome shotgun (WGS) entry which is preliminary data.</text>
</comment>
<protein>
    <recommendedName>
        <fullName evidence="4">Putative glutamine transport system permease protein GlnP</fullName>
    </recommendedName>
</protein>
<evidence type="ECO:0000256" key="7">
    <source>
        <dbReference type="ARBA" id="ARBA00022692"/>
    </source>
</evidence>
<dbReference type="GO" id="GO:0022857">
    <property type="term" value="F:transmembrane transporter activity"/>
    <property type="evidence" value="ECO:0007669"/>
    <property type="project" value="InterPro"/>
</dbReference>
<dbReference type="Pfam" id="PF00528">
    <property type="entry name" value="BPD_transp_1"/>
    <property type="match status" value="1"/>
</dbReference>
<keyword evidence="7 11" id="KW-0812">Transmembrane</keyword>
<dbReference type="SUPFAM" id="SSF161098">
    <property type="entry name" value="MetI-like"/>
    <property type="match status" value="1"/>
</dbReference>
<dbReference type="InterPro" id="IPR000515">
    <property type="entry name" value="MetI-like"/>
</dbReference>
<dbReference type="GO" id="GO:0006865">
    <property type="term" value="P:amino acid transport"/>
    <property type="evidence" value="ECO:0007669"/>
    <property type="project" value="UniProtKB-KW"/>
</dbReference>
<feature type="transmembrane region" description="Helical" evidence="11">
    <location>
        <begin position="286"/>
        <end position="305"/>
    </location>
</feature>
<evidence type="ECO:0000256" key="5">
    <source>
        <dbReference type="ARBA" id="ARBA00022448"/>
    </source>
</evidence>
<dbReference type="eggNOG" id="COG0765">
    <property type="taxonomic scope" value="Bacteria"/>
</dbReference>
<organism evidence="13 14">
    <name type="scientific">Endozoicomonas elysicola</name>
    <dbReference type="NCBI Taxonomy" id="305900"/>
    <lineage>
        <taxon>Bacteria</taxon>
        <taxon>Pseudomonadati</taxon>
        <taxon>Pseudomonadota</taxon>
        <taxon>Gammaproteobacteria</taxon>
        <taxon>Oceanospirillales</taxon>
        <taxon>Endozoicomonadaceae</taxon>
        <taxon>Endozoicomonas</taxon>
    </lineage>
</organism>
<evidence type="ECO:0000256" key="4">
    <source>
        <dbReference type="ARBA" id="ARBA00016506"/>
    </source>
</evidence>
<accession>A0A081KEZ9</accession>
<feature type="domain" description="ABC transmembrane type-1" evidence="12">
    <location>
        <begin position="118"/>
        <end position="305"/>
    </location>
</feature>
<dbReference type="FunFam" id="1.10.3720.10:FF:000033">
    <property type="entry name" value="Polar amino acid ABC transporter permease"/>
    <property type="match status" value="1"/>
</dbReference>
<dbReference type="STRING" id="305900.GV64_20110"/>